<dbReference type="PANTHER" id="PTHR43037:SF1">
    <property type="entry name" value="BLL1128 PROTEIN"/>
    <property type="match status" value="1"/>
</dbReference>
<protein>
    <submittedName>
        <fullName evidence="4">Prolyl oligopeptidase family protein</fullName>
    </submittedName>
</protein>
<feature type="domain" description="Peptidase S9 prolyl oligopeptidase catalytic" evidence="3">
    <location>
        <begin position="235"/>
        <end position="375"/>
    </location>
</feature>
<dbReference type="Pfam" id="PF00326">
    <property type="entry name" value="Peptidase_S9"/>
    <property type="match status" value="1"/>
</dbReference>
<keyword evidence="1 2" id="KW-0732">Signal</keyword>
<dbReference type="PANTHER" id="PTHR43037">
    <property type="entry name" value="UNNAMED PRODUCT-RELATED"/>
    <property type="match status" value="1"/>
</dbReference>
<feature type="signal peptide" evidence="2">
    <location>
        <begin position="1"/>
        <end position="20"/>
    </location>
</feature>
<keyword evidence="5" id="KW-1185">Reference proteome</keyword>
<sequence precursor="true">MQNRLSRCICSLSFVLVAFAGIGAAGLSAIADGPADNRADQVRPIPPPGIELDAAVSDGLMKRCESIRTRFIAIDLEGKDVKVQSLASEVLVFPRAVELAIEFGQFYKPREIESAGKLLDEAERRITVIKDGGDWGEVVGIGDGVNQKLIVGGYQSKIDGSFQPYSVVLPAGMRKCDPRPRRLDIWFHGRGETLSEVGFLTKQQTNAGEYAPVDTLVLHPYGRYCNAFKFAGEVDVLESLEYVKSRLAVDPARISVRGFSMGGAACWQMATHHADRWFAANPGAGFSETPEFLSFFQNEDARATAPDYQQSLWQWYDCPPWAGNLKQCPTIAYSGEIDKQKQAADVMETALRGVGIDLVHVIGPNTAHKIHPDSKTKIESTMATLARIADTVAPRRIEFTTVTLRYHQMYWVDVQGLAQHWKPAEVVADVDSASRIRIKTDNVTHLNLQFGPGQWPGATSGPVKIEIDGTTIIGPAIRSDRSWNVSLVRSEKEWATASEEATTELRKRPGLQGPIDDALMDSFVFVMPGDKSSDKVVQQWVESESVHAMDQWRKHFRGDVRQTVDRDLTDQQIASSNLILFGDVESNEVIARIADELPVEWSDSDVTIGEHKVPRTGHVPILIFPNPLNPNRYVVINSGFTFREYDYLNNARQTPKLPDWALVDVTGGATSQAAGEVKAAGFFDEKWQP</sequence>
<evidence type="ECO:0000313" key="4">
    <source>
        <dbReference type="EMBL" id="TWU57977.1"/>
    </source>
</evidence>
<comment type="caution">
    <text evidence="4">The sequence shown here is derived from an EMBL/GenBank/DDBJ whole genome shotgun (WGS) entry which is preliminary data.</text>
</comment>
<dbReference type="Proteomes" id="UP000317977">
    <property type="component" value="Unassembled WGS sequence"/>
</dbReference>
<dbReference type="OrthoDB" id="236649at2"/>
<evidence type="ECO:0000256" key="1">
    <source>
        <dbReference type="ARBA" id="ARBA00022729"/>
    </source>
</evidence>
<reference evidence="4 5" key="1">
    <citation type="submission" date="2019-02" db="EMBL/GenBank/DDBJ databases">
        <title>Deep-cultivation of Planctomycetes and their phenomic and genomic characterization uncovers novel biology.</title>
        <authorList>
            <person name="Wiegand S."/>
            <person name="Jogler M."/>
            <person name="Boedeker C."/>
            <person name="Pinto D."/>
            <person name="Vollmers J."/>
            <person name="Rivas-Marin E."/>
            <person name="Kohn T."/>
            <person name="Peeters S.H."/>
            <person name="Heuer A."/>
            <person name="Rast P."/>
            <person name="Oberbeckmann S."/>
            <person name="Bunk B."/>
            <person name="Jeske O."/>
            <person name="Meyerdierks A."/>
            <person name="Storesund J.E."/>
            <person name="Kallscheuer N."/>
            <person name="Luecker S."/>
            <person name="Lage O.M."/>
            <person name="Pohl T."/>
            <person name="Merkel B.J."/>
            <person name="Hornburger P."/>
            <person name="Mueller R.-W."/>
            <person name="Bruemmer F."/>
            <person name="Labrenz M."/>
            <person name="Spormann A.M."/>
            <person name="Op Den Camp H."/>
            <person name="Overmann J."/>
            <person name="Amann R."/>
            <person name="Jetten M.S.M."/>
            <person name="Mascher T."/>
            <person name="Medema M.H."/>
            <person name="Devos D.P."/>
            <person name="Kaster A.-K."/>
            <person name="Ovreas L."/>
            <person name="Rohde M."/>
            <person name="Galperin M.Y."/>
            <person name="Jogler C."/>
        </authorList>
    </citation>
    <scope>NUCLEOTIDE SEQUENCE [LARGE SCALE GENOMIC DNA]</scope>
    <source>
        <strain evidence="4 5">Poly59</strain>
    </source>
</reference>
<dbReference type="InterPro" id="IPR001375">
    <property type="entry name" value="Peptidase_S9_cat"/>
</dbReference>
<dbReference type="InterPro" id="IPR029058">
    <property type="entry name" value="AB_hydrolase_fold"/>
</dbReference>
<evidence type="ECO:0000313" key="5">
    <source>
        <dbReference type="Proteomes" id="UP000317977"/>
    </source>
</evidence>
<accession>A0A5C6FBN7</accession>
<dbReference type="Gene3D" id="3.40.50.1820">
    <property type="entry name" value="alpha/beta hydrolase"/>
    <property type="match status" value="1"/>
</dbReference>
<dbReference type="GO" id="GO:0008236">
    <property type="term" value="F:serine-type peptidase activity"/>
    <property type="evidence" value="ECO:0007669"/>
    <property type="project" value="InterPro"/>
</dbReference>
<proteinExistence type="predicted"/>
<gene>
    <name evidence="4" type="ORF">Poly59_08860</name>
</gene>
<name>A0A5C6FBN7_9BACT</name>
<evidence type="ECO:0000256" key="2">
    <source>
        <dbReference type="SAM" id="SignalP"/>
    </source>
</evidence>
<organism evidence="4 5">
    <name type="scientific">Rubripirellula reticaptiva</name>
    <dbReference type="NCBI Taxonomy" id="2528013"/>
    <lineage>
        <taxon>Bacteria</taxon>
        <taxon>Pseudomonadati</taxon>
        <taxon>Planctomycetota</taxon>
        <taxon>Planctomycetia</taxon>
        <taxon>Pirellulales</taxon>
        <taxon>Pirellulaceae</taxon>
        <taxon>Rubripirellula</taxon>
    </lineage>
</organism>
<dbReference type="AlphaFoldDB" id="A0A5C6FBN7"/>
<dbReference type="EMBL" id="SJPX01000001">
    <property type="protein sequence ID" value="TWU57977.1"/>
    <property type="molecule type" value="Genomic_DNA"/>
</dbReference>
<dbReference type="SUPFAM" id="SSF53474">
    <property type="entry name" value="alpha/beta-Hydrolases"/>
    <property type="match status" value="1"/>
</dbReference>
<evidence type="ECO:0000259" key="3">
    <source>
        <dbReference type="Pfam" id="PF00326"/>
    </source>
</evidence>
<dbReference type="InterPro" id="IPR050955">
    <property type="entry name" value="Plant_Biomass_Hydrol_Est"/>
</dbReference>
<dbReference type="GO" id="GO:0006508">
    <property type="term" value="P:proteolysis"/>
    <property type="evidence" value="ECO:0007669"/>
    <property type="project" value="InterPro"/>
</dbReference>
<feature type="chain" id="PRO_5023043349" evidence="2">
    <location>
        <begin position="21"/>
        <end position="689"/>
    </location>
</feature>